<evidence type="ECO:0000256" key="1">
    <source>
        <dbReference type="SAM" id="Phobius"/>
    </source>
</evidence>
<organism evidence="2 3">
    <name type="scientific">Micromonospora coxensis</name>
    <dbReference type="NCBI Taxonomy" id="356852"/>
    <lineage>
        <taxon>Bacteria</taxon>
        <taxon>Bacillati</taxon>
        <taxon>Actinomycetota</taxon>
        <taxon>Actinomycetes</taxon>
        <taxon>Micromonosporales</taxon>
        <taxon>Micromonosporaceae</taxon>
        <taxon>Micromonospora</taxon>
    </lineage>
</organism>
<keyword evidence="1" id="KW-0812">Transmembrane</keyword>
<name>A0A1C5J3J9_9ACTN</name>
<dbReference type="AlphaFoldDB" id="A0A1C5J3J9"/>
<dbReference type="EMBL" id="LT607753">
    <property type="protein sequence ID" value="SCG65033.1"/>
    <property type="molecule type" value="Genomic_DNA"/>
</dbReference>
<accession>A0A1C5J3J9</accession>
<evidence type="ECO:0008006" key="4">
    <source>
        <dbReference type="Google" id="ProtNLM"/>
    </source>
</evidence>
<keyword evidence="3" id="KW-1185">Reference proteome</keyword>
<protein>
    <recommendedName>
        <fullName evidence="4">PH domain-containing protein</fullName>
    </recommendedName>
</protein>
<dbReference type="RefSeq" id="WP_088977279.1">
    <property type="nucleotide sequence ID" value="NZ_LT607753.1"/>
</dbReference>
<dbReference type="Proteomes" id="UP000198215">
    <property type="component" value="Chromosome I"/>
</dbReference>
<keyword evidence="1" id="KW-0472">Membrane</keyword>
<evidence type="ECO:0000313" key="3">
    <source>
        <dbReference type="Proteomes" id="UP000198215"/>
    </source>
</evidence>
<dbReference type="OrthoDB" id="4990523at2"/>
<reference evidence="3" key="1">
    <citation type="submission" date="2016-06" db="EMBL/GenBank/DDBJ databases">
        <authorList>
            <person name="Varghese N."/>
            <person name="Submissions Spin"/>
        </authorList>
    </citation>
    <scope>NUCLEOTIDE SEQUENCE [LARGE SCALE GENOMIC DNA]</scope>
    <source>
        <strain evidence="3">DSM 45161</strain>
    </source>
</reference>
<feature type="transmembrane region" description="Helical" evidence="1">
    <location>
        <begin position="85"/>
        <end position="106"/>
    </location>
</feature>
<sequence length="220" mass="24294">MREHHRPAVAPLLRRAVAYEIGMWRSLYRWILRRPLALPPHTQAFGYLGVVKPILGVFIALSAIEIPVFDLIIRRTVPWEWVRHVVLALGVWGLLWMIGLLASLRLHPHLVGRDGLRIRNGTTVDIALPWAAVASVTAGYRSLPSSRTIQVEQGEAGTVLNVSTGSQTSVDVVLREPVAVPLPKGPSAPVTEIRIYADDPHALVARAREHLAAARPGTRR</sequence>
<evidence type="ECO:0000313" key="2">
    <source>
        <dbReference type="EMBL" id="SCG65033.1"/>
    </source>
</evidence>
<keyword evidence="1" id="KW-1133">Transmembrane helix</keyword>
<feature type="transmembrane region" description="Helical" evidence="1">
    <location>
        <begin position="51"/>
        <end position="73"/>
    </location>
</feature>
<proteinExistence type="predicted"/>
<gene>
    <name evidence="2" type="ORF">GA0070614_3892</name>
</gene>